<dbReference type="InterPro" id="IPR023404">
    <property type="entry name" value="rSAM_horseshoe"/>
</dbReference>
<accession>A0A178MME0</accession>
<dbReference type="AlphaFoldDB" id="A0A178MME0"/>
<organism evidence="8 9">
    <name type="scientific">Paramagnetospirillum marisnigri</name>
    <dbReference type="NCBI Taxonomy" id="1285242"/>
    <lineage>
        <taxon>Bacteria</taxon>
        <taxon>Pseudomonadati</taxon>
        <taxon>Pseudomonadota</taxon>
        <taxon>Alphaproteobacteria</taxon>
        <taxon>Rhodospirillales</taxon>
        <taxon>Magnetospirillaceae</taxon>
        <taxon>Paramagnetospirillum</taxon>
    </lineage>
</organism>
<feature type="domain" description="B12-binding" evidence="6">
    <location>
        <begin position="28"/>
        <end position="160"/>
    </location>
</feature>
<dbReference type="EMBL" id="LWQT01000066">
    <property type="protein sequence ID" value="OAN49297.1"/>
    <property type="molecule type" value="Genomic_DNA"/>
</dbReference>
<dbReference type="PANTHER" id="PTHR43409:SF16">
    <property type="entry name" value="SLR0320 PROTEIN"/>
    <property type="match status" value="1"/>
</dbReference>
<dbReference type="RefSeq" id="WP_068493788.1">
    <property type="nucleotide sequence ID" value="NZ_LWQT01000066.1"/>
</dbReference>
<dbReference type="SFLD" id="SFLDG01082">
    <property type="entry name" value="B12-binding_domain_containing"/>
    <property type="match status" value="1"/>
</dbReference>
<dbReference type="PANTHER" id="PTHR43409">
    <property type="entry name" value="ANAEROBIC MAGNESIUM-PROTOPORPHYRIN IX MONOMETHYL ESTER CYCLASE-RELATED"/>
    <property type="match status" value="1"/>
</dbReference>
<dbReference type="PROSITE" id="PS51918">
    <property type="entry name" value="RADICAL_SAM"/>
    <property type="match status" value="1"/>
</dbReference>
<dbReference type="Gene3D" id="3.80.30.20">
    <property type="entry name" value="tm_1862 like domain"/>
    <property type="match status" value="1"/>
</dbReference>
<evidence type="ECO:0000313" key="8">
    <source>
        <dbReference type="EMBL" id="OAN49297.1"/>
    </source>
</evidence>
<evidence type="ECO:0000259" key="7">
    <source>
        <dbReference type="PROSITE" id="PS51918"/>
    </source>
</evidence>
<dbReference type="InterPro" id="IPR058240">
    <property type="entry name" value="rSAM_sf"/>
</dbReference>
<evidence type="ECO:0000313" key="9">
    <source>
        <dbReference type="Proteomes" id="UP000078428"/>
    </source>
</evidence>
<keyword evidence="2" id="KW-0949">S-adenosyl-L-methionine</keyword>
<dbReference type="InterPro" id="IPR007197">
    <property type="entry name" value="rSAM"/>
</dbReference>
<dbReference type="CDD" id="cd02068">
    <property type="entry name" value="radical_SAM_B12_BD"/>
    <property type="match status" value="1"/>
</dbReference>
<dbReference type="OrthoDB" id="9801424at2"/>
<name>A0A178MME0_9PROT</name>
<reference evidence="8 9" key="1">
    <citation type="submission" date="2016-04" db="EMBL/GenBank/DDBJ databases">
        <title>Draft genome sequence of freshwater magnetotactic bacteria Magnetospirillum marisnigri SP-1 and Magnetospirillum moscoviense BB-1.</title>
        <authorList>
            <person name="Koziaeva V."/>
            <person name="Dziuba M.V."/>
            <person name="Ivanov T.M."/>
            <person name="Kuznetsov B."/>
            <person name="Grouzdev D.S."/>
        </authorList>
    </citation>
    <scope>NUCLEOTIDE SEQUENCE [LARGE SCALE GENOMIC DNA]</scope>
    <source>
        <strain evidence="8 9">SP-1</strain>
    </source>
</reference>
<dbReference type="STRING" id="1285242.A6A04_04055"/>
<protein>
    <submittedName>
        <fullName evidence="8">B12-binding domain-containing radical SAM protein</fullName>
    </submittedName>
</protein>
<dbReference type="GO" id="GO:0046872">
    <property type="term" value="F:metal ion binding"/>
    <property type="evidence" value="ECO:0007669"/>
    <property type="project" value="UniProtKB-KW"/>
</dbReference>
<keyword evidence="4" id="KW-0408">Iron</keyword>
<feature type="domain" description="Radical SAM core" evidence="7">
    <location>
        <begin position="207"/>
        <end position="427"/>
    </location>
</feature>
<proteinExistence type="predicted"/>
<dbReference type="Pfam" id="PF04055">
    <property type="entry name" value="Radical_SAM"/>
    <property type="match status" value="1"/>
</dbReference>
<dbReference type="PROSITE" id="PS51332">
    <property type="entry name" value="B12_BINDING"/>
    <property type="match status" value="1"/>
</dbReference>
<evidence type="ECO:0000256" key="3">
    <source>
        <dbReference type="ARBA" id="ARBA00022723"/>
    </source>
</evidence>
<keyword evidence="3" id="KW-0479">Metal-binding</keyword>
<dbReference type="SUPFAM" id="SSF102114">
    <property type="entry name" value="Radical SAM enzymes"/>
    <property type="match status" value="1"/>
</dbReference>
<dbReference type="SFLD" id="SFLDS00029">
    <property type="entry name" value="Radical_SAM"/>
    <property type="match status" value="1"/>
</dbReference>
<dbReference type="GO" id="GO:0005829">
    <property type="term" value="C:cytosol"/>
    <property type="evidence" value="ECO:0007669"/>
    <property type="project" value="TreeGrafter"/>
</dbReference>
<gene>
    <name evidence="8" type="ORF">A6A04_04055</name>
</gene>
<keyword evidence="5" id="KW-0411">Iron-sulfur</keyword>
<sequence>MTAKNALFLKPPLSGAGARNVVRDFLYGCWCNGRRIGGMQMPPLTELTACTHARQDGVEPVFLDALVEPERFQALIDTRFEGFFAVAVMSSTQSFRQDVETLERVKALNPGIKAILFGSHPTFMPEYCLQETVVDYLVLREPEDTLRELLGALTRGEPVDELAGLALRHPDGSARINEHRAFVTMDNLPIPDRTLLPAGADYFNPVVKRLPYTTMQTSRGCPARCNYCTAPTFYGNKTRVRSAEKVLEEMREIKRLGYREIFFRDETFSAYKGRNFKIFEGMAAEGMDFSWIANARVDMIDEDSMRAMKKAGCHMLKFGVETGSDEMLVTYKKGTTTDQARWAFAKAREVGLDTHAHIIFGGPGESLDTIRQTIAFVKEIRPSTVTFGILTPYPGTEIFDMVAEKQPEILDGSGSNMENLHTSGFFNESLCGLSGDELSRQIVRAYREFYVRPGYLLERLSKIRSFEELMISLVAGANVMQFALTGRK</sequence>
<dbReference type="Pfam" id="PF02310">
    <property type="entry name" value="B12-binding"/>
    <property type="match status" value="1"/>
</dbReference>
<dbReference type="SMART" id="SM00729">
    <property type="entry name" value="Elp3"/>
    <property type="match status" value="1"/>
</dbReference>
<dbReference type="CDD" id="cd01335">
    <property type="entry name" value="Radical_SAM"/>
    <property type="match status" value="1"/>
</dbReference>
<comment type="caution">
    <text evidence="8">The sequence shown here is derived from an EMBL/GenBank/DDBJ whole genome shotgun (WGS) entry which is preliminary data.</text>
</comment>
<evidence type="ECO:0000259" key="6">
    <source>
        <dbReference type="PROSITE" id="PS51332"/>
    </source>
</evidence>
<evidence type="ECO:0000256" key="4">
    <source>
        <dbReference type="ARBA" id="ARBA00023004"/>
    </source>
</evidence>
<dbReference type="GO" id="GO:0031419">
    <property type="term" value="F:cobalamin binding"/>
    <property type="evidence" value="ECO:0007669"/>
    <property type="project" value="InterPro"/>
</dbReference>
<evidence type="ECO:0000256" key="2">
    <source>
        <dbReference type="ARBA" id="ARBA00022691"/>
    </source>
</evidence>
<dbReference type="InterPro" id="IPR051198">
    <property type="entry name" value="BchE-like"/>
</dbReference>
<evidence type="ECO:0000256" key="1">
    <source>
        <dbReference type="ARBA" id="ARBA00001966"/>
    </source>
</evidence>
<dbReference type="InterPro" id="IPR034466">
    <property type="entry name" value="Methyltransferase_Class_B"/>
</dbReference>
<dbReference type="InterPro" id="IPR006638">
    <property type="entry name" value="Elp3/MiaA/NifB-like_rSAM"/>
</dbReference>
<evidence type="ECO:0000256" key="5">
    <source>
        <dbReference type="ARBA" id="ARBA00023014"/>
    </source>
</evidence>
<keyword evidence="9" id="KW-1185">Reference proteome</keyword>
<dbReference type="GO" id="GO:0003824">
    <property type="term" value="F:catalytic activity"/>
    <property type="evidence" value="ECO:0007669"/>
    <property type="project" value="InterPro"/>
</dbReference>
<dbReference type="InterPro" id="IPR006158">
    <property type="entry name" value="Cobalamin-bd"/>
</dbReference>
<dbReference type="GO" id="GO:0051539">
    <property type="term" value="F:4 iron, 4 sulfur cluster binding"/>
    <property type="evidence" value="ECO:0007669"/>
    <property type="project" value="UniProtKB-KW"/>
</dbReference>
<dbReference type="Proteomes" id="UP000078428">
    <property type="component" value="Unassembled WGS sequence"/>
</dbReference>
<dbReference type="SFLD" id="SFLDG01123">
    <property type="entry name" value="methyltransferase_(Class_B)"/>
    <property type="match status" value="1"/>
</dbReference>
<dbReference type="Gene3D" id="3.40.50.280">
    <property type="entry name" value="Cobalamin-binding domain"/>
    <property type="match status" value="1"/>
</dbReference>
<comment type="cofactor">
    <cofactor evidence="1">
        <name>[4Fe-4S] cluster</name>
        <dbReference type="ChEBI" id="CHEBI:49883"/>
    </cofactor>
</comment>